<evidence type="ECO:0000259" key="3">
    <source>
        <dbReference type="Pfam" id="PF00291"/>
    </source>
</evidence>
<evidence type="ECO:0000256" key="1">
    <source>
        <dbReference type="ARBA" id="ARBA00001933"/>
    </source>
</evidence>
<dbReference type="EMBL" id="MEIA01000003">
    <property type="protein sequence ID" value="OJF16180.1"/>
    <property type="molecule type" value="Genomic_DNA"/>
</dbReference>
<dbReference type="Gene3D" id="3.40.50.1100">
    <property type="match status" value="2"/>
</dbReference>
<dbReference type="InterPro" id="IPR001926">
    <property type="entry name" value="TrpB-like_PALP"/>
</dbReference>
<comment type="cofactor">
    <cofactor evidence="1">
        <name>pyridoxal 5'-phosphate</name>
        <dbReference type="ChEBI" id="CHEBI:597326"/>
    </cofactor>
</comment>
<dbReference type="AlphaFoldDB" id="A0A1K0GXM4"/>
<evidence type="ECO:0000313" key="4">
    <source>
        <dbReference type="EMBL" id="OJF09561.1"/>
    </source>
</evidence>
<keyword evidence="6" id="KW-1185">Reference proteome</keyword>
<dbReference type="SUPFAM" id="SSF53686">
    <property type="entry name" value="Tryptophan synthase beta subunit-like PLP-dependent enzymes"/>
    <property type="match status" value="1"/>
</dbReference>
<dbReference type="CDD" id="cd01561">
    <property type="entry name" value="CBS_like"/>
    <property type="match status" value="1"/>
</dbReference>
<organism evidence="5 6">
    <name type="scientific">Couchioplanes caeruleus subsp. caeruleus</name>
    <dbReference type="NCBI Taxonomy" id="56427"/>
    <lineage>
        <taxon>Bacteria</taxon>
        <taxon>Bacillati</taxon>
        <taxon>Actinomycetota</taxon>
        <taxon>Actinomycetes</taxon>
        <taxon>Micromonosporales</taxon>
        <taxon>Micromonosporaceae</taxon>
        <taxon>Couchioplanes</taxon>
    </lineage>
</organism>
<dbReference type="InterPro" id="IPR050214">
    <property type="entry name" value="Cys_Synth/Cystath_Beta-Synth"/>
</dbReference>
<evidence type="ECO:0000256" key="2">
    <source>
        <dbReference type="ARBA" id="ARBA00022898"/>
    </source>
</evidence>
<dbReference type="EMBL" id="MEIA01000559">
    <property type="protein sequence ID" value="OJF09561.1"/>
    <property type="molecule type" value="Genomic_DNA"/>
</dbReference>
<dbReference type="InterPro" id="IPR036052">
    <property type="entry name" value="TrpB-like_PALP_sf"/>
</dbReference>
<dbReference type="Pfam" id="PF00291">
    <property type="entry name" value="PALP"/>
    <property type="match status" value="1"/>
</dbReference>
<sequence length="349" mass="37032">MIFDNVLETIGRTPVVRLRCLDRSYGSEILIKLESFNPAGSIKDRPALQMITAAERDGRLRPGGTIVESSSGNMGKALALIGAVSGYRVIIVVDPKAPESMLKFVAALGAEVEVVRQPDENGGYQRPRRERVEQLVASIPGAFWPNQMHNPDNPRAHAENTARELLDDVPQFDVLMATASTGGHISGLARTVKEKLPEVTTVAVDAVGSAAFGHRFHGYVMRGLGLAWRPGNLEMSLVDRVHLVDDSEGIATSRLLARTEGLMVGESAGAAIFAALHHAQHHPGSRIVVVAADGAVNYLGESFDDGWLQAKGLAGRIAAAGLGDLDGLLAAARDPSHPSVAVADLLALT</sequence>
<feature type="domain" description="Tryptophan synthase beta chain-like PALP" evidence="3">
    <location>
        <begin position="7"/>
        <end position="292"/>
    </location>
</feature>
<dbReference type="GO" id="GO:0006535">
    <property type="term" value="P:cysteine biosynthetic process from serine"/>
    <property type="evidence" value="ECO:0007669"/>
    <property type="project" value="InterPro"/>
</dbReference>
<evidence type="ECO:0000313" key="5">
    <source>
        <dbReference type="EMBL" id="OJF16180.1"/>
    </source>
</evidence>
<dbReference type="Proteomes" id="UP000182486">
    <property type="component" value="Unassembled WGS sequence"/>
</dbReference>
<comment type="caution">
    <text evidence="5">The sequence shown here is derived from an EMBL/GenBank/DDBJ whole genome shotgun (WGS) entry which is preliminary data.</text>
</comment>
<protein>
    <submittedName>
        <fullName evidence="5">Pyridoxal-phosphate dependent protein</fullName>
    </submittedName>
</protein>
<dbReference type="GO" id="GO:0016765">
    <property type="term" value="F:transferase activity, transferring alkyl or aryl (other than methyl) groups"/>
    <property type="evidence" value="ECO:0007669"/>
    <property type="project" value="UniProtKB-ARBA"/>
</dbReference>
<dbReference type="RefSeq" id="WP_071802729.1">
    <property type="nucleotide sequence ID" value="NZ_MEIA01000003.1"/>
</dbReference>
<dbReference type="InterPro" id="IPR001216">
    <property type="entry name" value="P-phosphate_BS"/>
</dbReference>
<dbReference type="PANTHER" id="PTHR10314">
    <property type="entry name" value="CYSTATHIONINE BETA-SYNTHASE"/>
    <property type="match status" value="1"/>
</dbReference>
<accession>A0A1K0GXM4</accession>
<name>A0A1K0GXM4_9ACTN</name>
<dbReference type="PROSITE" id="PS00901">
    <property type="entry name" value="CYS_SYNTHASE"/>
    <property type="match status" value="1"/>
</dbReference>
<keyword evidence="2" id="KW-0663">Pyridoxal phosphate</keyword>
<evidence type="ECO:0000313" key="6">
    <source>
        <dbReference type="Proteomes" id="UP000182486"/>
    </source>
</evidence>
<gene>
    <name evidence="5" type="ORF">BG844_00705</name>
    <name evidence="4" type="ORF">BG844_36930</name>
</gene>
<proteinExistence type="predicted"/>
<reference evidence="5 6" key="1">
    <citation type="submission" date="2016-09" db="EMBL/GenBank/DDBJ databases">
        <title>Couchioplanes caeruleus draft genome sequence.</title>
        <authorList>
            <person name="Sheehan J."/>
            <person name="Caffrey P."/>
        </authorList>
    </citation>
    <scope>NUCLEOTIDE SEQUENCE [LARGE SCALE GENOMIC DNA]</scope>
    <source>
        <strain evidence="5 6">DSM 43634</strain>
    </source>
</reference>